<comment type="similarity">
    <text evidence="3">Belongs to the thymidine/pyrimidine-nucleoside phosphorylase family.</text>
</comment>
<dbReference type="GeneID" id="83157029"/>
<dbReference type="Pfam" id="PF02885">
    <property type="entry name" value="Glycos_trans_3N"/>
    <property type="match status" value="1"/>
</dbReference>
<dbReference type="InterPro" id="IPR000053">
    <property type="entry name" value="Thymidine/pyrmidine_PPase"/>
</dbReference>
<evidence type="ECO:0000313" key="12">
    <source>
        <dbReference type="EMBL" id="CBL18377.1"/>
    </source>
</evidence>
<dbReference type="PIRSF" id="PIRSF000478">
    <property type="entry name" value="TP_PyNP"/>
    <property type="match status" value="1"/>
</dbReference>
<proteinExistence type="inferred from homology"/>
<dbReference type="GO" id="GO:0009032">
    <property type="term" value="F:thymidine phosphorylase activity"/>
    <property type="evidence" value="ECO:0007669"/>
    <property type="project" value="RHEA"/>
</dbReference>
<protein>
    <recommendedName>
        <fullName evidence="6">Pyrimidine-nucleoside phosphorylase</fullName>
        <ecNumber evidence="5">2.4.2.2</ecNumber>
    </recommendedName>
</protein>
<evidence type="ECO:0000256" key="2">
    <source>
        <dbReference type="ARBA" id="ARBA00003877"/>
    </source>
</evidence>
<comment type="subunit">
    <text evidence="4">Homodimer.</text>
</comment>
<dbReference type="FunFam" id="3.40.1030.10:FF:000003">
    <property type="entry name" value="Pyrimidine-nucleoside phosphorylase"/>
    <property type="match status" value="1"/>
</dbReference>
<comment type="catalytic activity">
    <reaction evidence="10">
        <text>thymidine + phosphate = 2-deoxy-alpha-D-ribose 1-phosphate + thymine</text>
        <dbReference type="Rhea" id="RHEA:16037"/>
        <dbReference type="ChEBI" id="CHEBI:17748"/>
        <dbReference type="ChEBI" id="CHEBI:17821"/>
        <dbReference type="ChEBI" id="CHEBI:43474"/>
        <dbReference type="ChEBI" id="CHEBI:57259"/>
        <dbReference type="EC" id="2.4.2.2"/>
    </reaction>
</comment>
<dbReference type="InterPro" id="IPR000312">
    <property type="entry name" value="Glycosyl_Trfase_fam3"/>
</dbReference>
<dbReference type="Pfam" id="PF00591">
    <property type="entry name" value="Glycos_transf_3"/>
    <property type="match status" value="1"/>
</dbReference>
<dbReference type="BioCyc" id="RCHA213810:RUM_RS11620-MONOMER"/>
<dbReference type="GO" id="GO:0004645">
    <property type="term" value="F:1,4-alpha-oligoglucan phosphorylase activity"/>
    <property type="evidence" value="ECO:0007669"/>
    <property type="project" value="InterPro"/>
</dbReference>
<dbReference type="NCBIfam" id="NF004490">
    <property type="entry name" value="PRK05820.1"/>
    <property type="match status" value="1"/>
</dbReference>
<dbReference type="EC" id="2.4.2.2" evidence="5"/>
<evidence type="ECO:0000256" key="4">
    <source>
        <dbReference type="ARBA" id="ARBA00011738"/>
    </source>
</evidence>
<dbReference type="SUPFAM" id="SSF52418">
    <property type="entry name" value="Nucleoside phosphorylase/phosphoribosyltransferase catalytic domain"/>
    <property type="match status" value="1"/>
</dbReference>
<dbReference type="AlphaFoldDB" id="D4LFI2"/>
<evidence type="ECO:0000256" key="3">
    <source>
        <dbReference type="ARBA" id="ARBA00006915"/>
    </source>
</evidence>
<dbReference type="KEGG" id="rch:RUM_23880"/>
<organism evidence="12 13">
    <name type="scientific">Ruminococcus champanellensis (strain DSM 18848 / JCM 17042 / KCTC 15320 / 18P13)</name>
    <dbReference type="NCBI Taxonomy" id="213810"/>
    <lineage>
        <taxon>Bacteria</taxon>
        <taxon>Bacillati</taxon>
        <taxon>Bacillota</taxon>
        <taxon>Clostridia</taxon>
        <taxon>Eubacteriales</taxon>
        <taxon>Oscillospiraceae</taxon>
        <taxon>Ruminococcus</taxon>
    </lineage>
</organism>
<dbReference type="NCBIfam" id="TIGR02644">
    <property type="entry name" value="Y_phosphoryl"/>
    <property type="match status" value="1"/>
</dbReference>
<comment type="catalytic activity">
    <reaction evidence="1">
        <text>2'-deoxyuridine + phosphate = 2-deoxy-alpha-D-ribose 1-phosphate + uracil</text>
        <dbReference type="Rhea" id="RHEA:22824"/>
        <dbReference type="ChEBI" id="CHEBI:16450"/>
        <dbReference type="ChEBI" id="CHEBI:17568"/>
        <dbReference type="ChEBI" id="CHEBI:43474"/>
        <dbReference type="ChEBI" id="CHEBI:57259"/>
        <dbReference type="EC" id="2.4.2.2"/>
    </reaction>
</comment>
<dbReference type="SUPFAM" id="SSF47648">
    <property type="entry name" value="Nucleoside phosphorylase/phosphoribosyltransferase N-terminal domain"/>
    <property type="match status" value="1"/>
</dbReference>
<reference evidence="12" key="2">
    <citation type="submission" date="2010-03" db="EMBL/GenBank/DDBJ databases">
        <authorList>
            <person name="Pajon A."/>
        </authorList>
    </citation>
    <scope>NUCLEOTIDE SEQUENCE</scope>
    <source>
        <strain evidence="12">Type strain: 18P13</strain>
    </source>
</reference>
<dbReference type="InterPro" id="IPR013102">
    <property type="entry name" value="PYNP_C"/>
</dbReference>
<evidence type="ECO:0000256" key="1">
    <source>
        <dbReference type="ARBA" id="ARBA00001066"/>
    </source>
</evidence>
<sequence>MRAYDLIMKTRRGEPLTGAEIRFLVSGCVSGDIPDYQLSAWLMAVCFQSLTPAETLELTLAMRDSGDRMDLSGIHGTTADKHSTGGVGDKTTLILAPVVAACGGYVPKMSGRGLGHTGGTIDKLESIPGFSTAIPYDRFIDTVNRAGCAVVAQSGHLVPADKKLYALRDLTATVDSIPLICASIMSKKLAMGADCILLDVKTGSGAFMKTEQEAVQLGEAMVRTAKLAGKRCRAVVTDMDMPLGSAVGNAIEVAEAISVLQGQRHTALGKLSLTLAAHMLTMCGRGTLEQCLAAAEQAVDSGTALERFAWMLQCQGGDPAVAEHPERLPQPANSLTVTADRAGYLTRIASEEIGLAAMELGAGRRKAEDVLDPTAGLKLHCAVGDPVTPGMPLATLYATGVTDFSAAAVRVRGAMPIGEAQPRVQPLLRQVIDTEGTAG</sequence>
<accession>D4LFI2</accession>
<dbReference type="GO" id="GO:0047847">
    <property type="term" value="F:deoxyuridine phosphorylase activity"/>
    <property type="evidence" value="ECO:0007669"/>
    <property type="project" value="RHEA"/>
</dbReference>
<dbReference type="InterPro" id="IPR036320">
    <property type="entry name" value="Glycosyl_Trfase_fam3_N_dom_sf"/>
</dbReference>
<dbReference type="GO" id="GO:0005829">
    <property type="term" value="C:cytosol"/>
    <property type="evidence" value="ECO:0007669"/>
    <property type="project" value="TreeGrafter"/>
</dbReference>
<dbReference type="HOGENOM" id="CLU_025040_0_1_9"/>
<dbReference type="Gene3D" id="3.40.1030.10">
    <property type="entry name" value="Nucleoside phosphorylase/phosphoribosyltransferase catalytic domain"/>
    <property type="match status" value="1"/>
</dbReference>
<dbReference type="GO" id="GO:0006213">
    <property type="term" value="P:pyrimidine nucleoside metabolic process"/>
    <property type="evidence" value="ECO:0007669"/>
    <property type="project" value="InterPro"/>
</dbReference>
<dbReference type="GO" id="GO:0006206">
    <property type="term" value="P:pyrimidine nucleobase metabolic process"/>
    <property type="evidence" value="ECO:0007669"/>
    <property type="project" value="InterPro"/>
</dbReference>
<dbReference type="InterPro" id="IPR018090">
    <property type="entry name" value="Pyrmidine_PPas_bac/euk"/>
</dbReference>
<evidence type="ECO:0000256" key="10">
    <source>
        <dbReference type="ARBA" id="ARBA00048525"/>
    </source>
</evidence>
<name>D4LFI2_RUMC1</name>
<dbReference type="PROSITE" id="PS00647">
    <property type="entry name" value="THYMID_PHOSPHORYLASE"/>
    <property type="match status" value="1"/>
</dbReference>
<evidence type="ECO:0000313" key="13">
    <source>
        <dbReference type="Proteomes" id="UP000007054"/>
    </source>
</evidence>
<feature type="domain" description="Pyrimidine nucleoside phosphorylase C-terminal" evidence="11">
    <location>
        <begin position="344"/>
        <end position="418"/>
    </location>
</feature>
<evidence type="ECO:0000256" key="5">
    <source>
        <dbReference type="ARBA" id="ARBA00011889"/>
    </source>
</evidence>
<keyword evidence="8 12" id="KW-0808">Transferase</keyword>
<dbReference type="EMBL" id="FP929052">
    <property type="protein sequence ID" value="CBL18377.1"/>
    <property type="molecule type" value="Genomic_DNA"/>
</dbReference>
<evidence type="ECO:0000256" key="8">
    <source>
        <dbReference type="ARBA" id="ARBA00022679"/>
    </source>
</evidence>
<comment type="function">
    <text evidence="2">Catalyzes phosphorolysis of the pyrimidine nucleosides uridine, thymidine and 2'-deoxyuridine with the formation of the corresponding pyrimidine base and ribose-1-phosphate.</text>
</comment>
<comment type="catalytic activity">
    <reaction evidence="9">
        <text>uridine + phosphate = alpha-D-ribose 1-phosphate + uracil</text>
        <dbReference type="Rhea" id="RHEA:24388"/>
        <dbReference type="ChEBI" id="CHEBI:16704"/>
        <dbReference type="ChEBI" id="CHEBI:17568"/>
        <dbReference type="ChEBI" id="CHEBI:43474"/>
        <dbReference type="ChEBI" id="CHEBI:57720"/>
        <dbReference type="EC" id="2.4.2.2"/>
    </reaction>
</comment>
<evidence type="ECO:0000256" key="9">
    <source>
        <dbReference type="ARBA" id="ARBA00048453"/>
    </source>
</evidence>
<dbReference type="SUPFAM" id="SSF54680">
    <property type="entry name" value="Pyrimidine nucleoside phosphorylase C-terminal domain"/>
    <property type="match status" value="1"/>
</dbReference>
<reference evidence="12" key="1">
    <citation type="submission" date="2010-03" db="EMBL/GenBank/DDBJ databases">
        <title>The genome sequence of Ruminococcus sp. 18P13.</title>
        <authorList>
            <consortium name="metaHIT consortium -- http://www.metahit.eu/"/>
            <person name="Pajon A."/>
            <person name="Turner K."/>
            <person name="Parkhill J."/>
            <person name="Bernalier A."/>
        </authorList>
    </citation>
    <scope>NUCLEOTIDE SEQUENCE [LARGE SCALE GENOMIC DNA]</scope>
    <source>
        <strain evidence="12">Type strain: 18P13</strain>
    </source>
</reference>
<gene>
    <name evidence="12" type="ordered locus">RUM_23880</name>
</gene>
<dbReference type="InterPro" id="IPR017872">
    <property type="entry name" value="Pyrmidine_PPase_CS"/>
</dbReference>
<dbReference type="OrthoDB" id="9763887at2"/>
<dbReference type="GO" id="GO:0004850">
    <property type="term" value="F:uridine phosphorylase activity"/>
    <property type="evidence" value="ECO:0007669"/>
    <property type="project" value="RHEA"/>
</dbReference>
<dbReference type="PANTHER" id="PTHR10515">
    <property type="entry name" value="THYMIDINE PHOSPHORYLASE"/>
    <property type="match status" value="1"/>
</dbReference>
<dbReference type="PANTHER" id="PTHR10515:SF0">
    <property type="entry name" value="THYMIDINE PHOSPHORYLASE"/>
    <property type="match status" value="1"/>
</dbReference>
<evidence type="ECO:0000256" key="6">
    <source>
        <dbReference type="ARBA" id="ARBA00014680"/>
    </source>
</evidence>
<dbReference type="STRING" id="213810.RUM_23880"/>
<keyword evidence="13" id="KW-1185">Reference proteome</keyword>
<dbReference type="RefSeq" id="WP_015559283.1">
    <property type="nucleotide sequence ID" value="NC_021039.1"/>
</dbReference>
<dbReference type="InterPro" id="IPR036566">
    <property type="entry name" value="PYNP-like_C_sf"/>
</dbReference>
<evidence type="ECO:0000259" key="11">
    <source>
        <dbReference type="SMART" id="SM00941"/>
    </source>
</evidence>
<dbReference type="Pfam" id="PF07831">
    <property type="entry name" value="PYNP_C"/>
    <property type="match status" value="1"/>
</dbReference>
<dbReference type="InterPro" id="IPR017459">
    <property type="entry name" value="Glycosyl_Trfase_fam3_N_dom"/>
</dbReference>
<evidence type="ECO:0000256" key="7">
    <source>
        <dbReference type="ARBA" id="ARBA00022676"/>
    </source>
</evidence>
<dbReference type="Gene3D" id="1.20.970.10">
    <property type="entry name" value="Transferase, Pyrimidine Nucleoside Phosphorylase, Chain C"/>
    <property type="match status" value="1"/>
</dbReference>
<dbReference type="PATRIC" id="fig|213810.4.peg.2283"/>
<dbReference type="Gene3D" id="3.90.1170.30">
    <property type="entry name" value="Pyrimidine nucleoside phosphorylase-like, C-terminal domain"/>
    <property type="match status" value="1"/>
</dbReference>
<dbReference type="InterPro" id="IPR035902">
    <property type="entry name" value="Nuc_phospho_transferase"/>
</dbReference>
<dbReference type="Proteomes" id="UP000007054">
    <property type="component" value="Chromosome"/>
</dbReference>
<dbReference type="SMART" id="SM00941">
    <property type="entry name" value="PYNP_C"/>
    <property type="match status" value="1"/>
</dbReference>
<keyword evidence="7 12" id="KW-0328">Glycosyltransferase</keyword>